<dbReference type="InterPro" id="IPR018238">
    <property type="entry name" value="Glyco_hydro_14_CS"/>
</dbReference>
<dbReference type="SUPFAM" id="SSF51445">
    <property type="entry name" value="(Trans)glycosidases"/>
    <property type="match status" value="1"/>
</dbReference>
<dbReference type="GO" id="GO:0016161">
    <property type="term" value="F:beta-amylase activity"/>
    <property type="evidence" value="ECO:0007669"/>
    <property type="project" value="UniProtKB-EC"/>
</dbReference>
<keyword evidence="6 8" id="KW-0326">Glycosidase</keyword>
<protein>
    <recommendedName>
        <fullName evidence="3 8">Beta-amylase</fullName>
        <ecNumber evidence="3 8">3.2.1.2</ecNumber>
    </recommendedName>
</protein>
<dbReference type="OrthoDB" id="1660156at2759"/>
<dbReference type="Proteomes" id="UP000649617">
    <property type="component" value="Unassembled WGS sequence"/>
</dbReference>
<dbReference type="Gene3D" id="3.20.20.80">
    <property type="entry name" value="Glycosidases"/>
    <property type="match status" value="1"/>
</dbReference>
<dbReference type="PANTHER" id="PTHR31352:SF1">
    <property type="entry name" value="BETA-AMYLASE 3, CHLOROPLASTIC"/>
    <property type="match status" value="1"/>
</dbReference>
<dbReference type="PRINTS" id="PR00750">
    <property type="entry name" value="BETAAMYLASE"/>
</dbReference>
<keyword evidence="10" id="KW-1185">Reference proteome</keyword>
<evidence type="ECO:0000256" key="8">
    <source>
        <dbReference type="RuleBase" id="RU000509"/>
    </source>
</evidence>
<dbReference type="EMBL" id="CAJNIZ010046147">
    <property type="protein sequence ID" value="CAE7741107.1"/>
    <property type="molecule type" value="Genomic_DNA"/>
</dbReference>
<evidence type="ECO:0000256" key="4">
    <source>
        <dbReference type="ARBA" id="ARBA00022801"/>
    </source>
</evidence>
<evidence type="ECO:0000256" key="7">
    <source>
        <dbReference type="ARBA" id="ARBA00023326"/>
    </source>
</evidence>
<keyword evidence="5 8" id="KW-0119">Carbohydrate metabolism</keyword>
<evidence type="ECO:0000256" key="1">
    <source>
        <dbReference type="ARBA" id="ARBA00000546"/>
    </source>
</evidence>
<name>A0A812XM47_SYMPI</name>
<evidence type="ECO:0000256" key="2">
    <source>
        <dbReference type="ARBA" id="ARBA00005652"/>
    </source>
</evidence>
<dbReference type="InterPro" id="IPR017853">
    <property type="entry name" value="GH"/>
</dbReference>
<accession>A0A812XM47</accession>
<keyword evidence="7 8" id="KW-0624">Polysaccharide degradation</keyword>
<organism evidence="9 10">
    <name type="scientific">Symbiodinium pilosum</name>
    <name type="common">Dinoflagellate</name>
    <dbReference type="NCBI Taxonomy" id="2952"/>
    <lineage>
        <taxon>Eukaryota</taxon>
        <taxon>Sar</taxon>
        <taxon>Alveolata</taxon>
        <taxon>Dinophyceae</taxon>
        <taxon>Suessiales</taxon>
        <taxon>Symbiodiniaceae</taxon>
        <taxon>Symbiodinium</taxon>
    </lineage>
</organism>
<comment type="catalytic activity">
    <reaction evidence="1 8">
        <text>Hydrolysis of (1-&gt;4)-alpha-D-glucosidic linkages in polysaccharides so as to remove successive maltose units from the non-reducing ends of the chains.</text>
        <dbReference type="EC" id="3.2.1.2"/>
    </reaction>
</comment>
<evidence type="ECO:0000256" key="5">
    <source>
        <dbReference type="ARBA" id="ARBA00023277"/>
    </source>
</evidence>
<evidence type="ECO:0000256" key="3">
    <source>
        <dbReference type="ARBA" id="ARBA00012594"/>
    </source>
</evidence>
<evidence type="ECO:0000313" key="10">
    <source>
        <dbReference type="Proteomes" id="UP000649617"/>
    </source>
</evidence>
<dbReference type="PANTHER" id="PTHR31352">
    <property type="entry name" value="BETA-AMYLASE 1, CHLOROPLASTIC"/>
    <property type="match status" value="1"/>
</dbReference>
<proteinExistence type="inferred from homology"/>
<dbReference type="PROSITE" id="PS00506">
    <property type="entry name" value="BETA_AMYLASE_1"/>
    <property type="match status" value="1"/>
</dbReference>
<evidence type="ECO:0000313" key="9">
    <source>
        <dbReference type="EMBL" id="CAE7741107.1"/>
    </source>
</evidence>
<dbReference type="InterPro" id="IPR001554">
    <property type="entry name" value="Glyco_hydro_14"/>
</dbReference>
<keyword evidence="4 8" id="KW-0378">Hydrolase</keyword>
<comment type="similarity">
    <text evidence="2 8">Belongs to the glycosyl hydrolase 14 family.</text>
</comment>
<dbReference type="EC" id="3.2.1.2" evidence="3 8"/>
<dbReference type="GO" id="GO:0000272">
    <property type="term" value="P:polysaccharide catabolic process"/>
    <property type="evidence" value="ECO:0007669"/>
    <property type="project" value="UniProtKB-KW"/>
</dbReference>
<gene>
    <name evidence="9" type="primary">BAM3</name>
    <name evidence="9" type="ORF">SPIL2461_LOCUS21326</name>
</gene>
<dbReference type="AlphaFoldDB" id="A0A812XM47"/>
<dbReference type="Pfam" id="PF01373">
    <property type="entry name" value="Glyco_hydro_14"/>
    <property type="match status" value="1"/>
</dbReference>
<reference evidence="9" key="1">
    <citation type="submission" date="2021-02" db="EMBL/GenBank/DDBJ databases">
        <authorList>
            <person name="Dougan E. K."/>
            <person name="Rhodes N."/>
            <person name="Thang M."/>
            <person name="Chan C."/>
        </authorList>
    </citation>
    <scope>NUCLEOTIDE SEQUENCE</scope>
</reference>
<comment type="caution">
    <text evidence="9">The sequence shown here is derived from an EMBL/GenBank/DDBJ whole genome shotgun (WGS) entry which is preliminary data.</text>
</comment>
<evidence type="ECO:0000256" key="6">
    <source>
        <dbReference type="ARBA" id="ARBA00023295"/>
    </source>
</evidence>
<sequence length="948" mass="104871">MLGLDAVTNSGDLKDPDKLRSQLQQLKSGNVDGVMADVWWGATEPSAKSYKFDGYRQLLDMCKSTGLKVQLVTSFHQCGGNVGDTCDIPLPAFVTGHPDIWYKDQHGHEDKEYISLFADNVTIEGRTPLQMYSDWFDALSSTFAADMGSVIEEIQVGMGPAGELRYPAYQLSEWKFCGIGAFQCYDANARASLAAAAKSAGHEDWSNPPAEAGDYNSHPGDAAFFQSGYKSDFGRFFLKWYSGALLQHGGEVLKRAQQAFSKSGVRLAGKVAGIHWWYKSEHHAAELTSGYYNADGNDGYDSIAAVFQTVGAGIDFTCMEMADSEQSSDCASGPEELVQQVVKGTSAHAIALGGENALPRFDDTAYGRIESYKSGMNVFTYLRLGDDLLNGDNWNRFQGFVNQHGSKAMPQLSQEEVNMRQKLQRAQEAARNESHTELGRWKKQVAQLDSVLAESDEAQRCAAKVLKHQRYGRVLLMLSFGRQAVNVFFDGVNAAALPAVAPDSTRRDRCGRAFWSFPVYSASGANTRGPLLQGRALIFESGNEEQTIQAAVDEDGDVLQITSGYECPFGTQLLADFDQCRSAAGGLDLPFRFDGARLTGCRLQRLANVIVFNGRSHESDNFTQPICVRRFFRHLAWEAAQKTDSEAKGLRLFCFAWTTWKPADLALLDEVRHTFRKCDGYKIFSDRMPHGKDDADVVTVRVPHQPAGRSDANWLYHRNMVGLMPTWKHMLESETREQFDWFLNVEFDHLLFPSLLRSTIAEYLSILHTGRKEQQRNVRGPLLLMFGNAFVFNKELVTMMHDQWASLGQTAPAGHPAVGCPSFMEGRFEWPDSCSQDIVYPNMVSVALAPPVPAYGAAGCGQKPNDFPLACFEYSRQPVVDTGLDQLGLVREIANVRGLSSEAEAEAHYAGGPLAPHAELLFTAKDVPLFHHLGDPAARRTARELLDA</sequence>